<dbReference type="AlphaFoldDB" id="A0A163M3D7"/>
<dbReference type="GO" id="GO:0022857">
    <property type="term" value="F:transmembrane transporter activity"/>
    <property type="evidence" value="ECO:0007669"/>
    <property type="project" value="InterPro"/>
</dbReference>
<dbReference type="InterPro" id="IPR011701">
    <property type="entry name" value="MFS"/>
</dbReference>
<keyword evidence="7" id="KW-0732">Signal</keyword>
<feature type="transmembrane region" description="Helical" evidence="6">
    <location>
        <begin position="108"/>
        <end position="126"/>
    </location>
</feature>
<reference evidence="8" key="1">
    <citation type="submission" date="2016-04" db="EMBL/GenBank/DDBJ databases">
        <authorList>
            <person name="Evans L.H."/>
            <person name="Alamgir A."/>
            <person name="Owens N."/>
            <person name="Weber N.D."/>
            <person name="Virtaneva K."/>
            <person name="Barbian K."/>
            <person name="Babar A."/>
            <person name="Rosenke K."/>
        </authorList>
    </citation>
    <scope>NUCLEOTIDE SEQUENCE [LARGE SCALE GENOMIC DNA]</scope>
    <source>
        <strain evidence="8">CBS 101.48</strain>
    </source>
</reference>
<sequence>MLTRKPSHLVLSFAMAILVASISGPQYIYPTYGTSLATKFQWTALENSIVSTACFMGVSFSGPLCSWLIERFGFKSTLRLSAFFGFFGNFLLAQTYNGTLPSHFQLCAMYLVLTGFSSSAAYLCALDSQSHNFRHHRGMAMGFTSATLGLCGLIFSQINDHFFKAEEGVDDKDDTSTYHFLLFLSIVTSIGMLIPSFVLGPLPSASSNSLGGADDEIVYQEIRPYNPSDFDMTLDDDACSSNPTLVDDDDDDSDTSSSHKHANIKDDTPLLANNMIYKPTNYAHDDGVAIAVTDAYSPEEPSISGLALFTHPIGLTLFLALFVTLGVGYVYLATIGQILLALPALQGTNPQHIRNTHVSLFSIANCAARAFFGTLSDVLKNQFGIHRLWVYWGGLIGLVAFQLYLVTGVTSSATLIPCTLGMALVYGLAFGIAPAATAEFGTDVFARNWGILLFAPALGSQIFNIMFGALYDHEAEKQGTHTCQGTICFTNTYLVGIVAGILCLVMMTWTLIKCRLYKRTPVR</sequence>
<evidence type="ECO:0008006" key="10">
    <source>
        <dbReference type="Google" id="ProtNLM"/>
    </source>
</evidence>
<dbReference type="STRING" id="4829.A0A163M3D7"/>
<dbReference type="OrthoDB" id="410267at2759"/>
<dbReference type="EMBL" id="LT553433">
    <property type="protein sequence ID" value="SAM00889.1"/>
    <property type="molecule type" value="Genomic_DNA"/>
</dbReference>
<evidence type="ECO:0000256" key="4">
    <source>
        <dbReference type="ARBA" id="ARBA00023136"/>
    </source>
</evidence>
<feature type="region of interest" description="Disordered" evidence="5">
    <location>
        <begin position="241"/>
        <end position="264"/>
    </location>
</feature>
<comment type="subcellular location">
    <subcellularLocation>
        <location evidence="1">Membrane</location>
        <topology evidence="1">Multi-pass membrane protein</topology>
    </subcellularLocation>
</comment>
<dbReference type="Gene3D" id="1.20.1250.20">
    <property type="entry name" value="MFS general substrate transporter like domains"/>
    <property type="match status" value="1"/>
</dbReference>
<dbReference type="Proteomes" id="UP000078561">
    <property type="component" value="Unassembled WGS sequence"/>
</dbReference>
<feature type="transmembrane region" description="Helical" evidence="6">
    <location>
        <begin position="491"/>
        <end position="512"/>
    </location>
</feature>
<dbReference type="Pfam" id="PF07690">
    <property type="entry name" value="MFS_1"/>
    <property type="match status" value="1"/>
</dbReference>
<evidence type="ECO:0000313" key="8">
    <source>
        <dbReference type="EMBL" id="SAM00889.1"/>
    </source>
</evidence>
<evidence type="ECO:0000256" key="1">
    <source>
        <dbReference type="ARBA" id="ARBA00004141"/>
    </source>
</evidence>
<evidence type="ECO:0000256" key="7">
    <source>
        <dbReference type="SAM" id="SignalP"/>
    </source>
</evidence>
<name>A0A163M3D7_ABSGL</name>
<proteinExistence type="predicted"/>
<dbReference type="PANTHER" id="PTHR21576">
    <property type="entry name" value="UNCHARACTERIZED NODULIN-LIKE PROTEIN"/>
    <property type="match status" value="1"/>
</dbReference>
<feature type="transmembrane region" description="Helical" evidence="6">
    <location>
        <begin position="413"/>
        <end position="437"/>
    </location>
</feature>
<protein>
    <recommendedName>
        <fullName evidence="10">Nodulin-like domain-containing protein</fullName>
    </recommendedName>
</protein>
<keyword evidence="4 6" id="KW-0472">Membrane</keyword>
<feature type="signal peptide" evidence="7">
    <location>
        <begin position="1"/>
        <end position="21"/>
    </location>
</feature>
<feature type="transmembrane region" description="Helical" evidence="6">
    <location>
        <begin position="317"/>
        <end position="345"/>
    </location>
</feature>
<evidence type="ECO:0000256" key="5">
    <source>
        <dbReference type="SAM" id="MobiDB-lite"/>
    </source>
</evidence>
<evidence type="ECO:0000256" key="6">
    <source>
        <dbReference type="SAM" id="Phobius"/>
    </source>
</evidence>
<feature type="transmembrane region" description="Helical" evidence="6">
    <location>
        <begin position="138"/>
        <end position="158"/>
    </location>
</feature>
<keyword evidence="2 6" id="KW-0812">Transmembrane</keyword>
<evidence type="ECO:0000256" key="2">
    <source>
        <dbReference type="ARBA" id="ARBA00022692"/>
    </source>
</evidence>
<dbReference type="InParanoid" id="A0A163M3D7"/>
<dbReference type="InterPro" id="IPR036259">
    <property type="entry name" value="MFS_trans_sf"/>
</dbReference>
<gene>
    <name evidence="8" type="primary">ABSGL_06615.1 scaffold 8461</name>
</gene>
<evidence type="ECO:0000256" key="3">
    <source>
        <dbReference type="ARBA" id="ARBA00022989"/>
    </source>
</evidence>
<organism evidence="8">
    <name type="scientific">Absidia glauca</name>
    <name type="common">Pin mould</name>
    <dbReference type="NCBI Taxonomy" id="4829"/>
    <lineage>
        <taxon>Eukaryota</taxon>
        <taxon>Fungi</taxon>
        <taxon>Fungi incertae sedis</taxon>
        <taxon>Mucoromycota</taxon>
        <taxon>Mucoromycotina</taxon>
        <taxon>Mucoromycetes</taxon>
        <taxon>Mucorales</taxon>
        <taxon>Cunninghamellaceae</taxon>
        <taxon>Absidia</taxon>
    </lineage>
</organism>
<dbReference type="OMA" id="WGLICTG"/>
<keyword evidence="3 6" id="KW-1133">Transmembrane helix</keyword>
<feature type="transmembrane region" description="Helical" evidence="6">
    <location>
        <begin position="449"/>
        <end position="471"/>
    </location>
</feature>
<feature type="transmembrane region" description="Helical" evidence="6">
    <location>
        <begin position="76"/>
        <end position="96"/>
    </location>
</feature>
<dbReference type="PANTHER" id="PTHR21576:SF158">
    <property type="entry name" value="RIBOSOMAL RNA-PROCESSING PROTEIN 12-LIKE CONSERVED DOMAIN-CONTAINING PROTEIN"/>
    <property type="match status" value="1"/>
</dbReference>
<feature type="transmembrane region" description="Helical" evidence="6">
    <location>
        <begin position="388"/>
        <end position="407"/>
    </location>
</feature>
<feature type="transmembrane region" description="Helical" evidence="6">
    <location>
        <begin position="49"/>
        <end position="69"/>
    </location>
</feature>
<keyword evidence="9" id="KW-1185">Reference proteome</keyword>
<dbReference type="GO" id="GO:0016020">
    <property type="term" value="C:membrane"/>
    <property type="evidence" value="ECO:0007669"/>
    <property type="project" value="UniProtKB-SubCell"/>
</dbReference>
<feature type="transmembrane region" description="Helical" evidence="6">
    <location>
        <begin position="178"/>
        <end position="199"/>
    </location>
</feature>
<feature type="transmembrane region" description="Helical" evidence="6">
    <location>
        <begin position="357"/>
        <end position="376"/>
    </location>
</feature>
<feature type="chain" id="PRO_5007844113" description="Nodulin-like domain-containing protein" evidence="7">
    <location>
        <begin position="22"/>
        <end position="523"/>
    </location>
</feature>
<dbReference type="SUPFAM" id="SSF103473">
    <property type="entry name" value="MFS general substrate transporter"/>
    <property type="match status" value="1"/>
</dbReference>
<accession>A0A163M3D7</accession>
<evidence type="ECO:0000313" key="9">
    <source>
        <dbReference type="Proteomes" id="UP000078561"/>
    </source>
</evidence>